<proteinExistence type="predicted"/>
<name>A0A0B7FQQ5_THACB</name>
<gene>
    <name evidence="1" type="ORF">RSOLAG1IB_03177</name>
</gene>
<organism evidence="1 2">
    <name type="scientific">Thanatephorus cucumeris (strain AG1-IB / isolate 7/3/14)</name>
    <name type="common">Lettuce bottom rot fungus</name>
    <name type="synonym">Rhizoctonia solani</name>
    <dbReference type="NCBI Taxonomy" id="1108050"/>
    <lineage>
        <taxon>Eukaryota</taxon>
        <taxon>Fungi</taxon>
        <taxon>Dikarya</taxon>
        <taxon>Basidiomycota</taxon>
        <taxon>Agaricomycotina</taxon>
        <taxon>Agaricomycetes</taxon>
        <taxon>Cantharellales</taxon>
        <taxon>Ceratobasidiaceae</taxon>
        <taxon>Rhizoctonia</taxon>
        <taxon>Rhizoctonia solani AG-1</taxon>
    </lineage>
</organism>
<keyword evidence="2" id="KW-1185">Reference proteome</keyword>
<accession>A0A0B7FQQ5</accession>
<dbReference type="AlphaFoldDB" id="A0A0B7FQQ5"/>
<evidence type="ECO:0000313" key="1">
    <source>
        <dbReference type="EMBL" id="CEL59244.1"/>
    </source>
</evidence>
<dbReference type="OrthoDB" id="3204253at2759"/>
<reference evidence="1 2" key="1">
    <citation type="submission" date="2014-11" db="EMBL/GenBank/DDBJ databases">
        <authorList>
            <person name="Wibberg Daniel"/>
        </authorList>
    </citation>
    <scope>NUCLEOTIDE SEQUENCE [LARGE SCALE GENOMIC DNA]</scope>
    <source>
        <strain evidence="1">Rhizoctonia solani AG1-IB 7/3/14</strain>
    </source>
</reference>
<sequence>MNSPCIVVSQYMSLNHATALSKGVHDLKVSNYVSWLSNPLWSRQSSDSSQQVSFSILTEEEIMEQYRDLMFDFTFPETVDFRDLPSCQLAATRRSTVVAEHGWKLQELVEMLKQIATTPGGVANLAKSISKIETSLSEVGFWIEEQRIQQMLQEVERDIDITNLGD</sequence>
<evidence type="ECO:0000313" key="2">
    <source>
        <dbReference type="Proteomes" id="UP000059188"/>
    </source>
</evidence>
<dbReference type="Proteomes" id="UP000059188">
    <property type="component" value="Unassembled WGS sequence"/>
</dbReference>
<protein>
    <submittedName>
        <fullName evidence="1">Uncharacterized protein</fullName>
    </submittedName>
</protein>
<dbReference type="EMBL" id="LN679103">
    <property type="protein sequence ID" value="CEL59244.1"/>
    <property type="molecule type" value="Genomic_DNA"/>
</dbReference>